<reference evidence="2" key="1">
    <citation type="submission" date="2022-10" db="EMBL/GenBank/DDBJ databases">
        <title>Genome assembly of Pristionchus species.</title>
        <authorList>
            <person name="Yoshida K."/>
            <person name="Sommer R.J."/>
        </authorList>
    </citation>
    <scope>NUCLEOTIDE SEQUENCE [LARGE SCALE GENOMIC DNA]</scope>
    <source>
        <strain evidence="2">RS5460</strain>
    </source>
</reference>
<keyword evidence="2" id="KW-1185">Reference proteome</keyword>
<comment type="caution">
    <text evidence="1">The sequence shown here is derived from an EMBL/GenBank/DDBJ whole genome shotgun (WGS) entry which is preliminary data.</text>
</comment>
<organism evidence="1 2">
    <name type="scientific">Pristionchus mayeri</name>
    <dbReference type="NCBI Taxonomy" id="1317129"/>
    <lineage>
        <taxon>Eukaryota</taxon>
        <taxon>Metazoa</taxon>
        <taxon>Ecdysozoa</taxon>
        <taxon>Nematoda</taxon>
        <taxon>Chromadorea</taxon>
        <taxon>Rhabditida</taxon>
        <taxon>Rhabditina</taxon>
        <taxon>Diplogasteromorpha</taxon>
        <taxon>Diplogasteroidea</taxon>
        <taxon>Neodiplogasteridae</taxon>
        <taxon>Pristionchus</taxon>
    </lineage>
</organism>
<dbReference type="AlphaFoldDB" id="A0AAN4ZAV9"/>
<sequence length="76" mass="8566">MAADNEDRKIGTRVFKKTSSDGMISSLSFTSFLHSICWLHDGLHGFFSDHDISGEARLHRQRRSSGYHRLSVGSAR</sequence>
<evidence type="ECO:0000313" key="2">
    <source>
        <dbReference type="Proteomes" id="UP001328107"/>
    </source>
</evidence>
<dbReference type="Proteomes" id="UP001328107">
    <property type="component" value="Unassembled WGS sequence"/>
</dbReference>
<proteinExistence type="predicted"/>
<evidence type="ECO:0000313" key="1">
    <source>
        <dbReference type="EMBL" id="GMR34422.1"/>
    </source>
</evidence>
<protein>
    <submittedName>
        <fullName evidence="1">Uncharacterized protein</fullName>
    </submittedName>
</protein>
<accession>A0AAN4ZAV9</accession>
<gene>
    <name evidence="1" type="ORF">PMAYCL1PPCAC_04617</name>
</gene>
<name>A0AAN4ZAV9_9BILA</name>
<dbReference type="EMBL" id="BTRK01000002">
    <property type="protein sequence ID" value="GMR34422.1"/>
    <property type="molecule type" value="Genomic_DNA"/>
</dbReference>